<dbReference type="RefSeq" id="WP_041937885.1">
    <property type="nucleotide sequence ID" value="NZ_CACTIK010000199.1"/>
</dbReference>
<dbReference type="EMBL" id="KP726894">
    <property type="protein sequence ID" value="ALK43900.1"/>
    <property type="molecule type" value="Genomic_DNA"/>
</dbReference>
<geneLocation type="plasmid" evidence="1">
    <name>pKPC-ECN49</name>
</geneLocation>
<proteinExistence type="predicted"/>
<keyword evidence="1" id="KW-0614">Plasmid</keyword>
<protein>
    <submittedName>
        <fullName evidence="1">Uncharacterized protein</fullName>
    </submittedName>
</protein>
<accession>A0A0P0L700</accession>
<evidence type="ECO:0000313" key="1">
    <source>
        <dbReference type="EMBL" id="ALK43900.1"/>
    </source>
</evidence>
<name>A0A0P0L700_ENTCL</name>
<dbReference type="AlphaFoldDB" id="A0A0P0L700"/>
<sequence length="94" mass="10436">MAKIGQINLNKDTLTAGIVSKESFVAEAQDKATKKTLKMQGFKMDMDSLALLQELAFTLCGNNKTMAVKAGLLALKSLSEEQQREIIRELYQNQ</sequence>
<organism evidence="1">
    <name type="scientific">Enterobacter cloacae</name>
    <dbReference type="NCBI Taxonomy" id="550"/>
    <lineage>
        <taxon>Bacteria</taxon>
        <taxon>Pseudomonadati</taxon>
        <taxon>Pseudomonadota</taxon>
        <taxon>Gammaproteobacteria</taxon>
        <taxon>Enterobacterales</taxon>
        <taxon>Enterobacteriaceae</taxon>
        <taxon>Enterobacter</taxon>
        <taxon>Enterobacter cloacae complex</taxon>
    </lineage>
</organism>
<reference evidence="1" key="1">
    <citation type="submission" date="2015-01" db="EMBL/GenBank/DDBJ databases">
        <authorList>
            <person name="Zhao X.J."/>
            <person name="Ma P."/>
        </authorList>
    </citation>
    <scope>NUCLEOTIDE SEQUENCE</scope>
    <source>
        <strain evidence="1">ECN49</strain>
        <plasmid evidence="1">pKPC-ECN49</plasmid>
    </source>
</reference>